<dbReference type="CDD" id="cd02209">
    <property type="entry name" value="cupin_XRE_C"/>
    <property type="match status" value="1"/>
</dbReference>
<dbReference type="GO" id="GO:0003700">
    <property type="term" value="F:DNA-binding transcription factor activity"/>
    <property type="evidence" value="ECO:0007669"/>
    <property type="project" value="TreeGrafter"/>
</dbReference>
<sequence length="202" mass="22010">MKHDATAQVVVEAPATVASQFDEEELGRLIRELRKKRGLSLRELAGTSGVSVSFLSQVERGATSPSIASLMRIAQALGRTIGSLLEPKTSSRLVRKNEAPRLVHSGGDWDEALLTPREFSQLQVIRSTIAPAGSTGDELIVYETAETAMIIEQGAIEVDLDGEIMQLWEGDCLSFDPSVPHRFTNRSRSECVILFASAPPTY</sequence>
<dbReference type="Pfam" id="PF01381">
    <property type="entry name" value="HTH_3"/>
    <property type="match status" value="1"/>
</dbReference>
<dbReference type="InterPro" id="IPR050807">
    <property type="entry name" value="TransReg_Diox_bact_type"/>
</dbReference>
<name>A0AAW6T6L0_9MICO</name>
<dbReference type="InterPro" id="IPR014710">
    <property type="entry name" value="RmlC-like_jellyroll"/>
</dbReference>
<protein>
    <submittedName>
        <fullName evidence="3">Helix-turn-helix domain-containing protein</fullName>
    </submittedName>
</protein>
<dbReference type="PANTHER" id="PTHR46797">
    <property type="entry name" value="HTH-TYPE TRANSCRIPTIONAL REGULATOR"/>
    <property type="match status" value="1"/>
</dbReference>
<dbReference type="SMART" id="SM00530">
    <property type="entry name" value="HTH_XRE"/>
    <property type="match status" value="1"/>
</dbReference>
<dbReference type="CDD" id="cd00093">
    <property type="entry name" value="HTH_XRE"/>
    <property type="match status" value="1"/>
</dbReference>
<dbReference type="Gene3D" id="2.60.120.10">
    <property type="entry name" value="Jelly Rolls"/>
    <property type="match status" value="1"/>
</dbReference>
<feature type="domain" description="HTH cro/C1-type" evidence="2">
    <location>
        <begin position="30"/>
        <end position="84"/>
    </location>
</feature>
<dbReference type="Pfam" id="PF07883">
    <property type="entry name" value="Cupin_2"/>
    <property type="match status" value="1"/>
</dbReference>
<dbReference type="InterPro" id="IPR001387">
    <property type="entry name" value="Cro/C1-type_HTH"/>
</dbReference>
<reference evidence="3 4" key="1">
    <citation type="submission" date="2023-04" db="EMBL/GenBank/DDBJ databases">
        <title>Klugiella caeni sp. nov. isolated from the sludge of biochemical tank.</title>
        <authorList>
            <person name="Geng K."/>
        </authorList>
    </citation>
    <scope>NUCLEOTIDE SEQUENCE [LARGE SCALE GENOMIC DNA]</scope>
    <source>
        <strain evidence="3 4">YN-L-19</strain>
    </source>
</reference>
<organism evidence="3 4">
    <name type="scientific">Ruicaihuangia caeni</name>
    <dbReference type="NCBI Taxonomy" id="3042517"/>
    <lineage>
        <taxon>Bacteria</taxon>
        <taxon>Bacillati</taxon>
        <taxon>Actinomycetota</taxon>
        <taxon>Actinomycetes</taxon>
        <taxon>Micrococcales</taxon>
        <taxon>Microbacteriaceae</taxon>
        <taxon>Ruicaihuangia</taxon>
    </lineage>
</organism>
<dbReference type="InterPro" id="IPR011051">
    <property type="entry name" value="RmlC_Cupin_sf"/>
</dbReference>
<gene>
    <name evidence="3" type="ORF">QF206_09195</name>
</gene>
<dbReference type="Proteomes" id="UP001321506">
    <property type="component" value="Unassembled WGS sequence"/>
</dbReference>
<dbReference type="GO" id="GO:0003677">
    <property type="term" value="F:DNA binding"/>
    <property type="evidence" value="ECO:0007669"/>
    <property type="project" value="UniProtKB-KW"/>
</dbReference>
<dbReference type="SUPFAM" id="SSF51182">
    <property type="entry name" value="RmlC-like cupins"/>
    <property type="match status" value="1"/>
</dbReference>
<dbReference type="EMBL" id="JASATX010000003">
    <property type="protein sequence ID" value="MDI2099134.1"/>
    <property type="molecule type" value="Genomic_DNA"/>
</dbReference>
<keyword evidence="4" id="KW-1185">Reference proteome</keyword>
<dbReference type="InterPro" id="IPR013096">
    <property type="entry name" value="Cupin_2"/>
</dbReference>
<dbReference type="InterPro" id="IPR010982">
    <property type="entry name" value="Lambda_DNA-bd_dom_sf"/>
</dbReference>
<evidence type="ECO:0000256" key="1">
    <source>
        <dbReference type="ARBA" id="ARBA00023125"/>
    </source>
</evidence>
<dbReference type="PROSITE" id="PS50943">
    <property type="entry name" value="HTH_CROC1"/>
    <property type="match status" value="1"/>
</dbReference>
<keyword evidence="1" id="KW-0238">DNA-binding</keyword>
<accession>A0AAW6T6L0</accession>
<dbReference type="GO" id="GO:0005829">
    <property type="term" value="C:cytosol"/>
    <property type="evidence" value="ECO:0007669"/>
    <property type="project" value="TreeGrafter"/>
</dbReference>
<proteinExistence type="predicted"/>
<evidence type="ECO:0000313" key="3">
    <source>
        <dbReference type="EMBL" id="MDI2099134.1"/>
    </source>
</evidence>
<evidence type="ECO:0000259" key="2">
    <source>
        <dbReference type="PROSITE" id="PS50943"/>
    </source>
</evidence>
<dbReference type="AlphaFoldDB" id="A0AAW6T6L0"/>
<dbReference type="RefSeq" id="WP_281488915.1">
    <property type="nucleotide sequence ID" value="NZ_JASATX010000003.1"/>
</dbReference>
<evidence type="ECO:0000313" key="4">
    <source>
        <dbReference type="Proteomes" id="UP001321506"/>
    </source>
</evidence>
<comment type="caution">
    <text evidence="3">The sequence shown here is derived from an EMBL/GenBank/DDBJ whole genome shotgun (WGS) entry which is preliminary data.</text>
</comment>
<dbReference type="Gene3D" id="1.10.260.40">
    <property type="entry name" value="lambda repressor-like DNA-binding domains"/>
    <property type="match status" value="1"/>
</dbReference>
<dbReference type="PANTHER" id="PTHR46797:SF2">
    <property type="entry name" value="TRANSCRIPTIONAL REGULATOR"/>
    <property type="match status" value="1"/>
</dbReference>